<accession>A0ABT2JDL0</accession>
<dbReference type="EMBL" id="JAFFZE010000016">
    <property type="protein sequence ID" value="MCT2585966.1"/>
    <property type="molecule type" value="Genomic_DNA"/>
</dbReference>
<feature type="region of interest" description="Disordered" evidence="1">
    <location>
        <begin position="1"/>
        <end position="24"/>
    </location>
</feature>
<evidence type="ECO:0000256" key="1">
    <source>
        <dbReference type="SAM" id="MobiDB-lite"/>
    </source>
</evidence>
<keyword evidence="3" id="KW-1185">Reference proteome</keyword>
<organism evidence="2 3">
    <name type="scientific">Actinophytocola gossypii</name>
    <dbReference type="NCBI Taxonomy" id="2812003"/>
    <lineage>
        <taxon>Bacteria</taxon>
        <taxon>Bacillati</taxon>
        <taxon>Actinomycetota</taxon>
        <taxon>Actinomycetes</taxon>
        <taxon>Pseudonocardiales</taxon>
        <taxon>Pseudonocardiaceae</taxon>
    </lineage>
</organism>
<evidence type="ECO:0000313" key="3">
    <source>
        <dbReference type="Proteomes" id="UP001156441"/>
    </source>
</evidence>
<comment type="caution">
    <text evidence="2">The sequence shown here is derived from an EMBL/GenBank/DDBJ whole genome shotgun (WGS) entry which is preliminary data.</text>
</comment>
<name>A0ABT2JDL0_9PSEU</name>
<feature type="compositionally biased region" description="Gly residues" evidence="1">
    <location>
        <begin position="1"/>
        <end position="13"/>
    </location>
</feature>
<evidence type="ECO:0008006" key="4">
    <source>
        <dbReference type="Google" id="ProtNLM"/>
    </source>
</evidence>
<gene>
    <name evidence="2" type="ORF">JT362_22875</name>
</gene>
<dbReference type="Proteomes" id="UP001156441">
    <property type="component" value="Unassembled WGS sequence"/>
</dbReference>
<proteinExistence type="predicted"/>
<protein>
    <recommendedName>
        <fullName evidence="4">WXG100 family type VII secretion target</fullName>
    </recommendedName>
</protein>
<evidence type="ECO:0000313" key="2">
    <source>
        <dbReference type="EMBL" id="MCT2585966.1"/>
    </source>
</evidence>
<reference evidence="2 3" key="1">
    <citation type="submission" date="2021-02" db="EMBL/GenBank/DDBJ databases">
        <title>Actinophytocola xerophila sp. nov., isolated from soil of cotton cropping field.</title>
        <authorList>
            <person name="Huang R."/>
            <person name="Chen X."/>
            <person name="Ge X."/>
            <person name="Liu W."/>
        </authorList>
    </citation>
    <scope>NUCLEOTIDE SEQUENCE [LARGE SCALE GENOMIC DNA]</scope>
    <source>
        <strain evidence="2 3">S1-96</strain>
    </source>
</reference>
<dbReference type="RefSeq" id="WP_260193711.1">
    <property type="nucleotide sequence ID" value="NZ_JAFFZE010000016.1"/>
</dbReference>
<sequence>MFLSYDGGGGGSASPGPTFSGNQRLRIEPSAIPGALAAFRDAYDRVSRKVNELAGLPVNDWAGDPVSNETASQFGQRTNGGGADSAYECLLGYQKQLANAIESLESTERQYLAIEGTNSARWGIYD</sequence>